<organism evidence="1 2">
    <name type="scientific">Monilinia laxa</name>
    <name type="common">Brown rot fungus</name>
    <name type="synonym">Sclerotinia laxa</name>
    <dbReference type="NCBI Taxonomy" id="61186"/>
    <lineage>
        <taxon>Eukaryota</taxon>
        <taxon>Fungi</taxon>
        <taxon>Dikarya</taxon>
        <taxon>Ascomycota</taxon>
        <taxon>Pezizomycotina</taxon>
        <taxon>Leotiomycetes</taxon>
        <taxon>Helotiales</taxon>
        <taxon>Sclerotiniaceae</taxon>
        <taxon>Monilinia</taxon>
    </lineage>
</organism>
<gene>
    <name evidence="1" type="ORF">EYC80_004411</name>
</gene>
<reference evidence="1 2" key="1">
    <citation type="submission" date="2019-06" db="EMBL/GenBank/DDBJ databases">
        <title>Genome Sequence of the Brown Rot Fungal Pathogen Monilinia laxa.</title>
        <authorList>
            <person name="De Miccolis Angelini R.M."/>
            <person name="Landi L."/>
            <person name="Abate D."/>
            <person name="Pollastro S."/>
            <person name="Romanazzi G."/>
            <person name="Faretra F."/>
        </authorList>
    </citation>
    <scope>NUCLEOTIDE SEQUENCE [LARGE SCALE GENOMIC DNA]</scope>
    <source>
        <strain evidence="1 2">Mlax316</strain>
    </source>
</reference>
<name>A0A5N6KMX9_MONLA</name>
<sequence length="174" mass="19646">MRMHFIDTSQLLNQQPPQPQTTLINITLTPTKANLPSNNPPSRVLSHTTSTTRIHISKIVAWADVENFFNSCENAFGYSDDGLKAREDRGYWVMVFWWFGVPLRAALYSAGLHVLTSTSAYLALSYRMMVADKGNNMKIGENFMVDASRYIEKDGILLAALARTLDQTSDRQKK</sequence>
<accession>A0A5N6KMX9</accession>
<keyword evidence="2" id="KW-1185">Reference proteome</keyword>
<dbReference type="Proteomes" id="UP000326757">
    <property type="component" value="Unassembled WGS sequence"/>
</dbReference>
<comment type="caution">
    <text evidence="1">The sequence shown here is derived from an EMBL/GenBank/DDBJ whole genome shotgun (WGS) entry which is preliminary data.</text>
</comment>
<dbReference type="EMBL" id="VIGI01000001">
    <property type="protein sequence ID" value="KAB8305116.1"/>
    <property type="molecule type" value="Genomic_DNA"/>
</dbReference>
<evidence type="ECO:0000313" key="1">
    <source>
        <dbReference type="EMBL" id="KAB8305116.1"/>
    </source>
</evidence>
<evidence type="ECO:0000313" key="2">
    <source>
        <dbReference type="Proteomes" id="UP000326757"/>
    </source>
</evidence>
<protein>
    <submittedName>
        <fullName evidence="1">Uncharacterized protein</fullName>
    </submittedName>
</protein>
<proteinExistence type="predicted"/>
<dbReference type="AlphaFoldDB" id="A0A5N6KMX9"/>